<accession>A0ABR3JNW8</accession>
<feature type="transmembrane region" description="Helical" evidence="1">
    <location>
        <begin position="61"/>
        <end position="81"/>
    </location>
</feature>
<organism evidence="2 3">
    <name type="scientific">Hohenbuehelia grisea</name>
    <dbReference type="NCBI Taxonomy" id="104357"/>
    <lineage>
        <taxon>Eukaryota</taxon>
        <taxon>Fungi</taxon>
        <taxon>Dikarya</taxon>
        <taxon>Basidiomycota</taxon>
        <taxon>Agaricomycotina</taxon>
        <taxon>Agaricomycetes</taxon>
        <taxon>Agaricomycetidae</taxon>
        <taxon>Agaricales</taxon>
        <taxon>Pleurotineae</taxon>
        <taxon>Pleurotaceae</taxon>
        <taxon>Hohenbuehelia</taxon>
    </lineage>
</organism>
<keyword evidence="1" id="KW-0812">Transmembrane</keyword>
<name>A0ABR3JNW8_9AGAR</name>
<protein>
    <submittedName>
        <fullName evidence="2">Uncharacterized protein</fullName>
    </submittedName>
</protein>
<dbReference type="EMBL" id="JASNQZ010000005">
    <property type="protein sequence ID" value="KAL0957509.1"/>
    <property type="molecule type" value="Genomic_DNA"/>
</dbReference>
<keyword evidence="1" id="KW-1133">Transmembrane helix</keyword>
<evidence type="ECO:0000313" key="2">
    <source>
        <dbReference type="EMBL" id="KAL0957509.1"/>
    </source>
</evidence>
<evidence type="ECO:0000256" key="1">
    <source>
        <dbReference type="SAM" id="Phobius"/>
    </source>
</evidence>
<evidence type="ECO:0000313" key="3">
    <source>
        <dbReference type="Proteomes" id="UP001556367"/>
    </source>
</evidence>
<keyword evidence="3" id="KW-1185">Reference proteome</keyword>
<sequence>MHLAKSIVLPFSRSFTKIAAGQAKSASPPPPPSPLPTAKQIVAAVAAIPSKGGLHNTCAKYFYLTILCLLSWVLLAALKVVSEQSTTLTSTNSIAAILSR</sequence>
<proteinExistence type="predicted"/>
<gene>
    <name evidence="2" type="ORF">HGRIS_001302</name>
</gene>
<comment type="caution">
    <text evidence="2">The sequence shown here is derived from an EMBL/GenBank/DDBJ whole genome shotgun (WGS) entry which is preliminary data.</text>
</comment>
<dbReference type="Proteomes" id="UP001556367">
    <property type="component" value="Unassembled WGS sequence"/>
</dbReference>
<reference evidence="3" key="1">
    <citation type="submission" date="2024-06" db="EMBL/GenBank/DDBJ databases">
        <title>Multi-omics analyses provide insights into the biosynthesis of the anticancer antibiotic pleurotin in Hohenbuehelia grisea.</title>
        <authorList>
            <person name="Weaver J.A."/>
            <person name="Alberti F."/>
        </authorList>
    </citation>
    <scope>NUCLEOTIDE SEQUENCE [LARGE SCALE GENOMIC DNA]</scope>
    <source>
        <strain evidence="3">T-177</strain>
    </source>
</reference>
<keyword evidence="1" id="KW-0472">Membrane</keyword>